<feature type="transmembrane region" description="Helical" evidence="1">
    <location>
        <begin position="228"/>
        <end position="250"/>
    </location>
</feature>
<keyword evidence="1" id="KW-0472">Membrane</keyword>
<reference evidence="2" key="1">
    <citation type="submission" date="2015-09" db="EMBL/GenBank/DDBJ databases">
        <title>Draft Genome Sequences of Two Novel Amoeba-resistant Intranuclear Bacteria, Candidatus Berkiella cookevillensis and Candidatus Berkiella aquae.</title>
        <authorList>
            <person name="Mehari Y.T."/>
            <person name="Arivett B.A."/>
            <person name="Farone A.L."/>
            <person name="Gunderson J.H."/>
            <person name="Farone M.B."/>
        </authorList>
    </citation>
    <scope>NUCLEOTIDE SEQUENCE [LARGE SCALE GENOMIC DNA]</scope>
    <source>
        <strain evidence="2">CC99</strain>
    </source>
</reference>
<organism evidence="2">
    <name type="scientific">Candidatus Berkiella cookevillensis</name>
    <dbReference type="NCBI Taxonomy" id="437022"/>
    <lineage>
        <taxon>Bacteria</taxon>
        <taxon>Pseudomonadati</taxon>
        <taxon>Pseudomonadota</taxon>
        <taxon>Gammaproteobacteria</taxon>
        <taxon>Candidatus Berkiellales</taxon>
        <taxon>Candidatus Berkiellaceae</taxon>
        <taxon>Candidatus Berkiella</taxon>
    </lineage>
</organism>
<proteinExistence type="predicted"/>
<dbReference type="EMBL" id="LKHV02000001">
    <property type="protein sequence ID" value="MCS5708475.1"/>
    <property type="molecule type" value="Genomic_DNA"/>
</dbReference>
<gene>
    <name evidence="2" type="ORF">CC99x_00168</name>
    <name evidence="3" type="ORF">CC99x_006090</name>
</gene>
<evidence type="ECO:0000313" key="2">
    <source>
        <dbReference type="EMBL" id="KRG19947.1"/>
    </source>
</evidence>
<dbReference type="STRING" id="437022.CC99x_00168"/>
<dbReference type="RefSeq" id="WP_057622666.1">
    <property type="nucleotide sequence ID" value="NZ_LKHV02000001.1"/>
</dbReference>
<sequence length="258" mass="29762">MYLPRLLFIVFLWIHHGSLLAFEVELTQTSPQISPNFSTILHKDEALFVRIQYQSEQPLRFQARGLLNDIQNEKNVRYNPSPVYAQGKGEAIAWLAYDGPTSINKIRVNIYNQQWQQIGSQDLNLSANWTNRIASTPTPIADWAQTLNNIQQNSVSTAAMNTESSFLFGFLMQIMFLMTPGYLILQIYTLCKYEDNWRKAARIPLFVMIPLGIYTIFALIAGSNLWPLMLIFISPFSFIYLLGVVILKYLRRNEAYFS</sequence>
<feature type="transmembrane region" description="Helical" evidence="1">
    <location>
        <begin position="166"/>
        <end position="191"/>
    </location>
</feature>
<name>A0A0Q9YH53_9GAMM</name>
<comment type="caution">
    <text evidence="2">The sequence shown here is derived from an EMBL/GenBank/DDBJ whole genome shotgun (WGS) entry which is preliminary data.</text>
</comment>
<dbReference type="Proteomes" id="UP000051494">
    <property type="component" value="Unassembled WGS sequence"/>
</dbReference>
<dbReference type="OrthoDB" id="5651350at2"/>
<evidence type="ECO:0000313" key="3">
    <source>
        <dbReference type="EMBL" id="MCS5708475.1"/>
    </source>
</evidence>
<feature type="transmembrane region" description="Helical" evidence="1">
    <location>
        <begin position="203"/>
        <end position="222"/>
    </location>
</feature>
<reference evidence="3" key="2">
    <citation type="journal article" date="2016" name="Genome Announc.">
        <title>Draft Genome Sequences of Two Novel Amoeba-Resistant Intranuclear Bacteria, 'Candidatus Berkiella cookevillensis' and 'Candidatus Berkiella aquae'.</title>
        <authorList>
            <person name="Mehari Y.T."/>
            <person name="Arivett B.A."/>
            <person name="Farone A.L."/>
            <person name="Gunderson J.H."/>
            <person name="Farone M.B."/>
        </authorList>
    </citation>
    <scope>NUCLEOTIDE SEQUENCE</scope>
    <source>
        <strain evidence="3">CC99</strain>
    </source>
</reference>
<dbReference type="EMBL" id="LKHV01000001">
    <property type="protein sequence ID" value="KRG19947.1"/>
    <property type="molecule type" value="Genomic_DNA"/>
</dbReference>
<accession>A0A0Q9YH53</accession>
<keyword evidence="4" id="KW-1185">Reference proteome</keyword>
<keyword evidence="1" id="KW-0812">Transmembrane</keyword>
<evidence type="ECO:0000256" key="1">
    <source>
        <dbReference type="SAM" id="Phobius"/>
    </source>
</evidence>
<evidence type="ECO:0000313" key="4">
    <source>
        <dbReference type="Proteomes" id="UP000051494"/>
    </source>
</evidence>
<keyword evidence="1" id="KW-1133">Transmembrane helix</keyword>
<protein>
    <submittedName>
        <fullName evidence="2">Uncharacterized protein</fullName>
    </submittedName>
</protein>
<reference evidence="3" key="3">
    <citation type="submission" date="2021-06" db="EMBL/GenBank/DDBJ databases">
        <title>Genomic Description and Analysis of Intracellular Bacteria, Candidatus Berkiella cookevillensis and Candidatus Berkiella aquae.</title>
        <authorList>
            <person name="Kidane D.T."/>
            <person name="Mehari Y.T."/>
            <person name="Rice F.C."/>
            <person name="Arivett B.A."/>
            <person name="Farone A.L."/>
            <person name="Berk S.G."/>
            <person name="Farone M.B."/>
        </authorList>
    </citation>
    <scope>NUCLEOTIDE SEQUENCE</scope>
    <source>
        <strain evidence="3">CC99</strain>
    </source>
</reference>
<dbReference type="AlphaFoldDB" id="A0A0Q9YH53"/>